<reference evidence="1" key="1">
    <citation type="journal article" date="2019" name="Sci. Rep.">
        <title>Draft genome of Tanacetum cinerariifolium, the natural source of mosquito coil.</title>
        <authorList>
            <person name="Yamashiro T."/>
            <person name="Shiraishi A."/>
            <person name="Satake H."/>
            <person name="Nakayama K."/>
        </authorList>
    </citation>
    <scope>NUCLEOTIDE SEQUENCE</scope>
</reference>
<sequence length="179" mass="20343">TQKALDRNPLDTNLREEEAVYACTFNKAKLDEERFLKQKAKIEWLEVGDSNSAFFHKSVKSRNQRSRIESIRDAADCEVTGPLVVDCFVNHYHQFLGTDMECDDLNIEGLFLNRISTDISFNMVRNVTNEEIKAAMFDIGDDRAPGPDGFTSAFFKKSWDIVGNDVCNAVREFLVTVSC</sequence>
<comment type="caution">
    <text evidence="1">The sequence shown here is derived from an EMBL/GenBank/DDBJ whole genome shotgun (WGS) entry which is preliminary data.</text>
</comment>
<dbReference type="EMBL" id="BKCJ011289234">
    <property type="protein sequence ID" value="GFD15838.1"/>
    <property type="molecule type" value="Genomic_DNA"/>
</dbReference>
<gene>
    <name evidence="1" type="ORF">Tci_887807</name>
</gene>
<organism evidence="1">
    <name type="scientific">Tanacetum cinerariifolium</name>
    <name type="common">Dalmatian daisy</name>
    <name type="synonym">Chrysanthemum cinerariifolium</name>
    <dbReference type="NCBI Taxonomy" id="118510"/>
    <lineage>
        <taxon>Eukaryota</taxon>
        <taxon>Viridiplantae</taxon>
        <taxon>Streptophyta</taxon>
        <taxon>Embryophyta</taxon>
        <taxon>Tracheophyta</taxon>
        <taxon>Spermatophyta</taxon>
        <taxon>Magnoliopsida</taxon>
        <taxon>eudicotyledons</taxon>
        <taxon>Gunneridae</taxon>
        <taxon>Pentapetalae</taxon>
        <taxon>asterids</taxon>
        <taxon>campanulids</taxon>
        <taxon>Asterales</taxon>
        <taxon>Asteraceae</taxon>
        <taxon>Asteroideae</taxon>
        <taxon>Anthemideae</taxon>
        <taxon>Anthemidinae</taxon>
        <taxon>Tanacetum</taxon>
    </lineage>
</organism>
<name>A0A699U3G4_TANCI</name>
<proteinExistence type="predicted"/>
<accession>A0A699U3G4</accession>
<protein>
    <recommendedName>
        <fullName evidence="2">RNA-directed DNA polymerase, eukaryota, reverse transcriptase zinc-binding domain protein</fullName>
    </recommendedName>
</protein>
<evidence type="ECO:0000313" key="1">
    <source>
        <dbReference type="EMBL" id="GFD15838.1"/>
    </source>
</evidence>
<evidence type="ECO:0008006" key="2">
    <source>
        <dbReference type="Google" id="ProtNLM"/>
    </source>
</evidence>
<dbReference type="AlphaFoldDB" id="A0A699U3G4"/>
<feature type="non-terminal residue" evidence="1">
    <location>
        <position position="1"/>
    </location>
</feature>